<dbReference type="Proteomes" id="UP001632037">
    <property type="component" value="Unassembled WGS sequence"/>
</dbReference>
<sequence length="110" mass="12613">MLLWMKQKLWRQHDARRQRVKLQNFSEGDFVLAATTTGRSGIKPALVWRGPKIIIRALNDVTFEVQDIVQPFEVALYATPLACSCIGMMHENAPKNTKNRSSTVKVATWW</sequence>
<name>A0ABD3FBJ4_9STRA</name>
<gene>
    <name evidence="1" type="ORF">V7S43_012716</name>
</gene>
<protein>
    <submittedName>
        <fullName evidence="1">Uncharacterized protein</fullName>
    </submittedName>
</protein>
<dbReference type="AlphaFoldDB" id="A0ABD3FBJ4"/>
<proteinExistence type="predicted"/>
<dbReference type="EMBL" id="JBIMZQ010000032">
    <property type="protein sequence ID" value="KAL3662389.1"/>
    <property type="molecule type" value="Genomic_DNA"/>
</dbReference>
<keyword evidence="2" id="KW-1185">Reference proteome</keyword>
<comment type="caution">
    <text evidence="1">The sequence shown here is derived from an EMBL/GenBank/DDBJ whole genome shotgun (WGS) entry which is preliminary data.</text>
</comment>
<evidence type="ECO:0000313" key="2">
    <source>
        <dbReference type="Proteomes" id="UP001632037"/>
    </source>
</evidence>
<organism evidence="1 2">
    <name type="scientific">Phytophthora oleae</name>
    <dbReference type="NCBI Taxonomy" id="2107226"/>
    <lineage>
        <taxon>Eukaryota</taxon>
        <taxon>Sar</taxon>
        <taxon>Stramenopiles</taxon>
        <taxon>Oomycota</taxon>
        <taxon>Peronosporomycetes</taxon>
        <taxon>Peronosporales</taxon>
        <taxon>Peronosporaceae</taxon>
        <taxon>Phytophthora</taxon>
    </lineage>
</organism>
<accession>A0ABD3FBJ4</accession>
<reference evidence="1 2" key="1">
    <citation type="submission" date="2024-09" db="EMBL/GenBank/DDBJ databases">
        <title>Genome sequencing and assembly of Phytophthora oleae, isolate VK10A, causative agent of rot of olive drupes.</title>
        <authorList>
            <person name="Conti Taguali S."/>
            <person name="Riolo M."/>
            <person name="La Spada F."/>
            <person name="Cacciola S.O."/>
            <person name="Dionisio G."/>
        </authorList>
    </citation>
    <scope>NUCLEOTIDE SEQUENCE [LARGE SCALE GENOMIC DNA]</scope>
    <source>
        <strain evidence="1 2">VK10A</strain>
    </source>
</reference>
<evidence type="ECO:0000313" key="1">
    <source>
        <dbReference type="EMBL" id="KAL3662389.1"/>
    </source>
</evidence>